<keyword evidence="7" id="KW-0695">RNA-directed DNA polymerase</keyword>
<dbReference type="PANTHER" id="PTHR37984:SF5">
    <property type="entry name" value="PROTEIN NYNRIN-LIKE"/>
    <property type="match status" value="1"/>
</dbReference>
<dbReference type="Gene3D" id="3.10.10.10">
    <property type="entry name" value="HIV Type 1 Reverse Transcriptase, subunit A, domain 1"/>
    <property type="match status" value="1"/>
</dbReference>
<organism evidence="9 10">
    <name type="scientific">Gossypium anomalum</name>
    <dbReference type="NCBI Taxonomy" id="47600"/>
    <lineage>
        <taxon>Eukaryota</taxon>
        <taxon>Viridiplantae</taxon>
        <taxon>Streptophyta</taxon>
        <taxon>Embryophyta</taxon>
        <taxon>Tracheophyta</taxon>
        <taxon>Spermatophyta</taxon>
        <taxon>Magnoliopsida</taxon>
        <taxon>eudicotyledons</taxon>
        <taxon>Gunneridae</taxon>
        <taxon>Pentapetalae</taxon>
        <taxon>rosids</taxon>
        <taxon>malvids</taxon>
        <taxon>Malvales</taxon>
        <taxon>Malvaceae</taxon>
        <taxon>Malvoideae</taxon>
        <taxon>Gossypium</taxon>
    </lineage>
</organism>
<accession>A0A8J5YR87</accession>
<dbReference type="Gene3D" id="3.30.70.270">
    <property type="match status" value="1"/>
</dbReference>
<dbReference type="EMBL" id="JAHUZN010000010">
    <property type="protein sequence ID" value="KAG8480955.1"/>
    <property type="molecule type" value="Genomic_DNA"/>
</dbReference>
<dbReference type="AlphaFoldDB" id="A0A8J5YR87"/>
<dbReference type="InterPro" id="IPR043502">
    <property type="entry name" value="DNA/RNA_pol_sf"/>
</dbReference>
<evidence type="ECO:0000313" key="9">
    <source>
        <dbReference type="EMBL" id="KAG8480955.1"/>
    </source>
</evidence>
<keyword evidence="6" id="KW-0378">Hydrolase</keyword>
<evidence type="ECO:0000256" key="7">
    <source>
        <dbReference type="ARBA" id="ARBA00022918"/>
    </source>
</evidence>
<dbReference type="GO" id="GO:0008233">
    <property type="term" value="F:peptidase activity"/>
    <property type="evidence" value="ECO:0007669"/>
    <property type="project" value="UniProtKB-KW"/>
</dbReference>
<comment type="caution">
    <text evidence="9">The sequence shown here is derived from an EMBL/GenBank/DDBJ whole genome shotgun (WGS) entry which is preliminary data.</text>
</comment>
<dbReference type="GO" id="GO:0004519">
    <property type="term" value="F:endonuclease activity"/>
    <property type="evidence" value="ECO:0007669"/>
    <property type="project" value="UniProtKB-KW"/>
</dbReference>
<dbReference type="InterPro" id="IPR000477">
    <property type="entry name" value="RT_dom"/>
</dbReference>
<evidence type="ECO:0000256" key="1">
    <source>
        <dbReference type="ARBA" id="ARBA00022670"/>
    </source>
</evidence>
<gene>
    <name evidence="9" type="ORF">CXB51_025661</name>
</gene>
<dbReference type="Pfam" id="PF00078">
    <property type="entry name" value="RVT_1"/>
    <property type="match status" value="1"/>
</dbReference>
<evidence type="ECO:0000256" key="6">
    <source>
        <dbReference type="ARBA" id="ARBA00022801"/>
    </source>
</evidence>
<evidence type="ECO:0000256" key="5">
    <source>
        <dbReference type="ARBA" id="ARBA00022759"/>
    </source>
</evidence>
<evidence type="ECO:0000256" key="3">
    <source>
        <dbReference type="ARBA" id="ARBA00022695"/>
    </source>
</evidence>
<sequence>MRMCIDYQQLNKLTIKNKYRLLRINDLFNQFRGASTFSKIDLRFGYHQLRVKVADLHKTAFRTRYGHFKFLVMPFGLTNTPASFMDLMNQIEAILDWKQPKNVLEIRSFLGLAGYYQWFVEDLSLTTAPLTKLLRKGVQFVWTDAQQESFGKLKTVLTEAPDGKVVAYASHQLKTHEADYQTHGLELAAIKPLKDYNCTIECHPGKANVVANALSHRAMTDLKAMFLDLACSTMGIESGSNTDSWLNSEGVLCFQGQICVSNDSDLTQSILREVHSSPYAMHPGSNKMYRDLRKLY</sequence>
<dbReference type="InterPro" id="IPR043128">
    <property type="entry name" value="Rev_trsase/Diguanyl_cyclase"/>
</dbReference>
<keyword evidence="5" id="KW-0255">Endonuclease</keyword>
<dbReference type="SUPFAM" id="SSF56672">
    <property type="entry name" value="DNA/RNA polymerases"/>
    <property type="match status" value="1"/>
</dbReference>
<keyword evidence="3" id="KW-0548">Nucleotidyltransferase</keyword>
<protein>
    <recommendedName>
        <fullName evidence="8">Reverse transcriptase domain-containing protein</fullName>
    </recommendedName>
</protein>
<dbReference type="PANTHER" id="PTHR37984">
    <property type="entry name" value="PROTEIN CBG26694"/>
    <property type="match status" value="1"/>
</dbReference>
<keyword evidence="4" id="KW-0540">Nuclease</keyword>
<evidence type="ECO:0000313" key="10">
    <source>
        <dbReference type="Proteomes" id="UP000701853"/>
    </source>
</evidence>
<keyword evidence="10" id="KW-1185">Reference proteome</keyword>
<dbReference type="FunFam" id="3.30.70.270:FF:000020">
    <property type="entry name" value="Transposon Tf2-6 polyprotein-like Protein"/>
    <property type="match status" value="1"/>
</dbReference>
<proteinExistence type="predicted"/>
<evidence type="ECO:0000259" key="8">
    <source>
        <dbReference type="Pfam" id="PF00078"/>
    </source>
</evidence>
<evidence type="ECO:0000256" key="4">
    <source>
        <dbReference type="ARBA" id="ARBA00022722"/>
    </source>
</evidence>
<reference evidence="9 10" key="1">
    <citation type="journal article" date="2021" name="bioRxiv">
        <title>The Gossypium anomalum genome as a resource for cotton improvement and evolutionary analysis of hybrid incompatibility.</title>
        <authorList>
            <person name="Grover C.E."/>
            <person name="Yuan D."/>
            <person name="Arick M.A."/>
            <person name="Miller E.R."/>
            <person name="Hu G."/>
            <person name="Peterson D.G."/>
            <person name="Wendel J.F."/>
            <person name="Udall J.A."/>
        </authorList>
    </citation>
    <scope>NUCLEOTIDE SEQUENCE [LARGE SCALE GENOMIC DNA]</scope>
    <source>
        <strain evidence="9">JFW-Udall</strain>
        <tissue evidence="9">Leaf</tissue>
    </source>
</reference>
<dbReference type="FunFam" id="3.10.10.10:FF:000007">
    <property type="entry name" value="Retrovirus-related Pol polyprotein from transposon 17.6-like Protein"/>
    <property type="match status" value="1"/>
</dbReference>
<keyword evidence="2" id="KW-0808">Transferase</keyword>
<name>A0A8J5YR87_9ROSI</name>
<dbReference type="Proteomes" id="UP000701853">
    <property type="component" value="Chromosome 10"/>
</dbReference>
<dbReference type="OrthoDB" id="2013610at2759"/>
<dbReference type="CDD" id="cd01647">
    <property type="entry name" value="RT_LTR"/>
    <property type="match status" value="1"/>
</dbReference>
<feature type="domain" description="Reverse transcriptase" evidence="8">
    <location>
        <begin position="1"/>
        <end position="96"/>
    </location>
</feature>
<dbReference type="GO" id="GO:0003964">
    <property type="term" value="F:RNA-directed DNA polymerase activity"/>
    <property type="evidence" value="ECO:0007669"/>
    <property type="project" value="UniProtKB-KW"/>
</dbReference>
<evidence type="ECO:0000256" key="2">
    <source>
        <dbReference type="ARBA" id="ARBA00022679"/>
    </source>
</evidence>
<keyword evidence="1" id="KW-0645">Protease</keyword>
<dbReference type="GO" id="GO:0006508">
    <property type="term" value="P:proteolysis"/>
    <property type="evidence" value="ECO:0007669"/>
    <property type="project" value="UniProtKB-KW"/>
</dbReference>
<dbReference type="InterPro" id="IPR050951">
    <property type="entry name" value="Retrovirus_Pol_polyprotein"/>
</dbReference>